<dbReference type="InterPro" id="IPR036361">
    <property type="entry name" value="SAP_dom_sf"/>
</dbReference>
<dbReference type="EMBL" id="KI894023">
    <property type="protein sequence ID" value="OCF23847.1"/>
    <property type="molecule type" value="Genomic_DNA"/>
</dbReference>
<feature type="domain" description="SAP" evidence="2">
    <location>
        <begin position="9"/>
        <end position="43"/>
    </location>
</feature>
<dbReference type="OrthoDB" id="5348404at2759"/>
<proteinExistence type="predicted"/>
<feature type="compositionally biased region" description="Pro residues" evidence="1">
    <location>
        <begin position="166"/>
        <end position="178"/>
    </location>
</feature>
<protein>
    <recommendedName>
        <fullName evidence="2">SAP domain-containing protein</fullName>
    </recommendedName>
</protein>
<dbReference type="PANTHER" id="PTHR47031">
    <property type="entry name" value="SAP DNA-BINDING DOMAIN-CONTAINING PROTEIN"/>
    <property type="match status" value="1"/>
</dbReference>
<feature type="region of interest" description="Disordered" evidence="1">
    <location>
        <begin position="520"/>
        <end position="556"/>
    </location>
</feature>
<reference evidence="3" key="2">
    <citation type="submission" date="2014-01" db="EMBL/GenBank/DDBJ databases">
        <title>Evolution of pathogenesis and genome organization in the Tremellales.</title>
        <authorList>
            <person name="Cuomo C."/>
            <person name="Litvintseva A."/>
            <person name="Heitman J."/>
            <person name="Chen Y."/>
            <person name="Sun S."/>
            <person name="Springer D."/>
            <person name="Dromer F."/>
            <person name="Young S."/>
            <person name="Zeng Q."/>
            <person name="Chapman S."/>
            <person name="Gujja S."/>
            <person name="Saif S."/>
            <person name="Birren B."/>
        </authorList>
    </citation>
    <scope>NUCLEOTIDE SEQUENCE</scope>
    <source>
        <strain evidence="3">CBS 10118</strain>
    </source>
</reference>
<feature type="region of interest" description="Disordered" evidence="1">
    <location>
        <begin position="67"/>
        <end position="301"/>
    </location>
</feature>
<feature type="compositionally biased region" description="Basic and acidic residues" evidence="1">
    <location>
        <begin position="203"/>
        <end position="235"/>
    </location>
</feature>
<dbReference type="SUPFAM" id="SSF68906">
    <property type="entry name" value="SAP domain"/>
    <property type="match status" value="1"/>
</dbReference>
<dbReference type="Gene3D" id="1.10.720.30">
    <property type="entry name" value="SAP domain"/>
    <property type="match status" value="1"/>
</dbReference>
<gene>
    <name evidence="3" type="ORF">I302_06831</name>
</gene>
<accession>A0A1B9FYJ7</accession>
<dbReference type="AlphaFoldDB" id="A0A1B9FYJ7"/>
<sequence length="589" mass="64610">MSEYPTVDVKSLKVAELKEELTKRGLDTKGLKKDVSSPALAVYVHSTGEDDQELMSYSYHKQLADRLQAFQDSQSQQEESSTQGELPPASIETEEANPLNEEAPKEDEAVGRSMLDGFPEDPSTQHHSAPSDLTLKDEISTEPAALDQEVAKVVAEEEAKATLSPTPSPPRRLSPLPSPEKDVGKVMVDGYPENPASKHHKTPPVEKSLEEVEPKALDGEVAKVVAEEETKDLAMDRPTPSPPRRLSPLPKTEQDEGEDEDMQIDEDEEEEHESKKRPRSISPTSTSKPKRQKIDLPASLSHIKEPPTSVLYINNLKRPLLHSTLHSYLHPSSSSLAKLPSARMPFASEEYEGLWLSGVKSHAYATYGSVEDAIQVAERIEDKKWPEDTGDVLKIHFIPEEKLLDLVGQEESAWANGRRKLDLSVREGEGGDEWIFELTGAGGLGRIPPPPRGGAREVPISRNDRLPTNSGNGPIPIPLTGGRGGPVPAPSAPLTGVNAIVPTGPIRGQNGMGIRGRANIVPPGTRGVAGPPHPRDRDRDRTYDRNGTGEGLRGWSDEKHKEREVLKMRPTRFRPRLFWKKGPGALEGI</sequence>
<dbReference type="STRING" id="1296100.A0A1B9FYJ7"/>
<feature type="compositionally biased region" description="Acidic residues" evidence="1">
    <location>
        <begin position="255"/>
        <end position="271"/>
    </location>
</feature>
<feature type="compositionally biased region" description="Basic and acidic residues" evidence="1">
    <location>
        <begin position="533"/>
        <end position="544"/>
    </location>
</feature>
<dbReference type="VEuPathDB" id="FungiDB:I302_06831"/>
<evidence type="ECO:0000259" key="2">
    <source>
        <dbReference type="SMART" id="SM00513"/>
    </source>
</evidence>
<organism evidence="3">
    <name type="scientific">Kwoniella bestiolae CBS 10118</name>
    <dbReference type="NCBI Taxonomy" id="1296100"/>
    <lineage>
        <taxon>Eukaryota</taxon>
        <taxon>Fungi</taxon>
        <taxon>Dikarya</taxon>
        <taxon>Basidiomycota</taxon>
        <taxon>Agaricomycotina</taxon>
        <taxon>Tremellomycetes</taxon>
        <taxon>Tremellales</taxon>
        <taxon>Cryptococcaceae</taxon>
        <taxon>Kwoniella</taxon>
    </lineage>
</organism>
<reference evidence="3" key="1">
    <citation type="submission" date="2013-07" db="EMBL/GenBank/DDBJ databases">
        <title>The Genome Sequence of Cryptococcus bestiolae CBS10118.</title>
        <authorList>
            <consortium name="The Broad Institute Genome Sequencing Platform"/>
            <person name="Cuomo C."/>
            <person name="Litvintseva A."/>
            <person name="Chen Y."/>
            <person name="Heitman J."/>
            <person name="Sun S."/>
            <person name="Springer D."/>
            <person name="Dromer F."/>
            <person name="Young S.K."/>
            <person name="Zeng Q."/>
            <person name="Gargeya S."/>
            <person name="Fitzgerald M."/>
            <person name="Abouelleil A."/>
            <person name="Alvarado L."/>
            <person name="Berlin A.M."/>
            <person name="Chapman S.B."/>
            <person name="Dewar J."/>
            <person name="Goldberg J."/>
            <person name="Griggs A."/>
            <person name="Gujja S."/>
            <person name="Hansen M."/>
            <person name="Howarth C."/>
            <person name="Imamovic A."/>
            <person name="Larimer J."/>
            <person name="McCowan C."/>
            <person name="Murphy C."/>
            <person name="Pearson M."/>
            <person name="Priest M."/>
            <person name="Roberts A."/>
            <person name="Saif S."/>
            <person name="Shea T."/>
            <person name="Sykes S."/>
            <person name="Wortman J."/>
            <person name="Nusbaum C."/>
            <person name="Birren B."/>
        </authorList>
    </citation>
    <scope>NUCLEOTIDE SEQUENCE [LARGE SCALE GENOMIC DNA]</scope>
    <source>
        <strain evidence="3">CBS 10118</strain>
    </source>
</reference>
<dbReference type="CDD" id="cd12432">
    <property type="entry name" value="RRM_ACINU"/>
    <property type="match status" value="1"/>
</dbReference>
<dbReference type="Pfam" id="PF02037">
    <property type="entry name" value="SAP"/>
    <property type="match status" value="1"/>
</dbReference>
<dbReference type="PANTHER" id="PTHR47031:SF3">
    <property type="entry name" value="SAP DOMAIN-CONTAINING PROTEIN"/>
    <property type="match status" value="1"/>
</dbReference>
<name>A0A1B9FYJ7_9TREE</name>
<evidence type="ECO:0000256" key="1">
    <source>
        <dbReference type="SAM" id="MobiDB-lite"/>
    </source>
</evidence>
<feature type="compositionally biased region" description="Low complexity" evidence="1">
    <location>
        <begin position="71"/>
        <end position="81"/>
    </location>
</feature>
<dbReference type="SMART" id="SM00513">
    <property type="entry name" value="SAP"/>
    <property type="match status" value="1"/>
</dbReference>
<dbReference type="InterPro" id="IPR034257">
    <property type="entry name" value="Acinus_RRM"/>
</dbReference>
<evidence type="ECO:0000313" key="3">
    <source>
        <dbReference type="EMBL" id="OCF23847.1"/>
    </source>
</evidence>
<dbReference type="InterPro" id="IPR003034">
    <property type="entry name" value="SAP_dom"/>
</dbReference>